<sequence length="262" mass="28868">MRVIYSIAATTVGEAIRRRVLLIILLIGLLLLSIIPGLSVLTARSQLSAIVSTMYAVLQGTSVLIAIILSIYMIPNEIERRTIYTILSKPVQRWQFLVGKYLGAVFALGLMMGLMTVVMLVLFYISQRPDMAKLAELAKGPVLYFVQVSLLAAVAIFFSTFVAPLVNFFLSIGLFMVGTILNPLYDSYSKSAEVPMFIKSASGIVLSILPNFSNYDVKNPIIHPEQEIGNETVYYLVATGYGLLYIGALLVAAILVFDRREV</sequence>
<keyword evidence="1" id="KW-0472">Membrane</keyword>
<feature type="transmembrane region" description="Helical" evidence="1">
    <location>
        <begin position="53"/>
        <end position="74"/>
    </location>
</feature>
<evidence type="ECO:0000256" key="1">
    <source>
        <dbReference type="SAM" id="Phobius"/>
    </source>
</evidence>
<keyword evidence="1" id="KW-1133">Transmembrane helix</keyword>
<dbReference type="PANTHER" id="PTHR43471">
    <property type="entry name" value="ABC TRANSPORTER PERMEASE"/>
    <property type="match status" value="1"/>
</dbReference>
<dbReference type="EMBL" id="AP021858">
    <property type="protein sequence ID" value="BBO22753.1"/>
    <property type="molecule type" value="Genomic_DNA"/>
</dbReference>
<feature type="transmembrane region" description="Helical" evidence="1">
    <location>
        <begin position="20"/>
        <end position="41"/>
    </location>
</feature>
<accession>A0A809R585</accession>
<dbReference type="Proteomes" id="UP000662873">
    <property type="component" value="Chromosome"/>
</dbReference>
<evidence type="ECO:0000313" key="2">
    <source>
        <dbReference type="EMBL" id="BBO22753.1"/>
    </source>
</evidence>
<feature type="transmembrane region" description="Helical" evidence="1">
    <location>
        <begin position="101"/>
        <end position="125"/>
    </location>
</feature>
<feature type="transmembrane region" description="Helical" evidence="1">
    <location>
        <begin position="233"/>
        <end position="257"/>
    </location>
</feature>
<dbReference type="KEGG" id="npy:NPRO_03480"/>
<dbReference type="GO" id="GO:0140359">
    <property type="term" value="F:ABC-type transporter activity"/>
    <property type="evidence" value="ECO:0007669"/>
    <property type="project" value="InterPro"/>
</dbReference>
<proteinExistence type="predicted"/>
<dbReference type="AlphaFoldDB" id="A0A809R585"/>
<feature type="transmembrane region" description="Helical" evidence="1">
    <location>
        <begin position="165"/>
        <end position="184"/>
    </location>
</feature>
<feature type="transmembrane region" description="Helical" evidence="1">
    <location>
        <begin position="137"/>
        <end position="159"/>
    </location>
</feature>
<organism evidence="2 3">
    <name type="scientific">Candidatus Nitrosymbiomonas proteolyticus</name>
    <dbReference type="NCBI Taxonomy" id="2608984"/>
    <lineage>
        <taxon>Bacteria</taxon>
        <taxon>Bacillati</taxon>
        <taxon>Armatimonadota</taxon>
        <taxon>Armatimonadota incertae sedis</taxon>
        <taxon>Candidatus Nitrosymbiomonas</taxon>
    </lineage>
</organism>
<protein>
    <submittedName>
        <fullName evidence="2">ABC-2 family transporter protein</fullName>
    </submittedName>
</protein>
<evidence type="ECO:0000313" key="3">
    <source>
        <dbReference type="Proteomes" id="UP000662873"/>
    </source>
</evidence>
<dbReference type="PANTHER" id="PTHR43471:SF10">
    <property type="entry name" value="SLL1107 PROTEIN"/>
    <property type="match status" value="1"/>
</dbReference>
<reference evidence="2" key="1">
    <citation type="journal article" name="DNA Res.">
        <title>The physiological potential of anammox bacteria as revealed by their core genome structure.</title>
        <authorList>
            <person name="Okubo T."/>
            <person name="Toyoda A."/>
            <person name="Fukuhara K."/>
            <person name="Uchiyama I."/>
            <person name="Harigaya Y."/>
            <person name="Kuroiwa M."/>
            <person name="Suzuki T."/>
            <person name="Murakami Y."/>
            <person name="Suwa Y."/>
            <person name="Takami H."/>
        </authorList>
    </citation>
    <scope>NUCLEOTIDE SEQUENCE</scope>
    <source>
        <strain evidence="2">317325-2</strain>
    </source>
</reference>
<dbReference type="Pfam" id="PF12679">
    <property type="entry name" value="ABC2_membrane_2"/>
    <property type="match status" value="1"/>
</dbReference>
<gene>
    <name evidence="2" type="ORF">NPRO_03480</name>
</gene>
<dbReference type="GO" id="GO:0005886">
    <property type="term" value="C:plasma membrane"/>
    <property type="evidence" value="ECO:0007669"/>
    <property type="project" value="UniProtKB-SubCell"/>
</dbReference>
<name>A0A809R585_9BACT</name>
<keyword evidence="1" id="KW-0812">Transmembrane</keyword>